<gene>
    <name evidence="1" type="ORF">F0U60_41400</name>
</gene>
<protein>
    <submittedName>
        <fullName evidence="1">Uncharacterized protein</fullName>
    </submittedName>
</protein>
<accession>A0ABY9X3B1</accession>
<name>A0ABY9X3B1_9BACT</name>
<dbReference type="RefSeq" id="WP_395808266.1">
    <property type="nucleotide sequence ID" value="NZ_CP043494.1"/>
</dbReference>
<evidence type="ECO:0000313" key="2">
    <source>
        <dbReference type="Proteomes" id="UP001611383"/>
    </source>
</evidence>
<keyword evidence="2" id="KW-1185">Reference proteome</keyword>
<organism evidence="1 2">
    <name type="scientific">Archangium minus</name>
    <dbReference type="NCBI Taxonomy" id="83450"/>
    <lineage>
        <taxon>Bacteria</taxon>
        <taxon>Pseudomonadati</taxon>
        <taxon>Myxococcota</taxon>
        <taxon>Myxococcia</taxon>
        <taxon>Myxococcales</taxon>
        <taxon>Cystobacterineae</taxon>
        <taxon>Archangiaceae</taxon>
        <taxon>Archangium</taxon>
    </lineage>
</organism>
<proteinExistence type="predicted"/>
<dbReference type="Proteomes" id="UP001611383">
    <property type="component" value="Chromosome"/>
</dbReference>
<evidence type="ECO:0000313" key="1">
    <source>
        <dbReference type="EMBL" id="WNG49861.1"/>
    </source>
</evidence>
<reference evidence="1 2" key="1">
    <citation type="submission" date="2019-08" db="EMBL/GenBank/DDBJ databases">
        <title>Archangium and Cystobacter genomes.</title>
        <authorList>
            <person name="Chen I.-C.K."/>
            <person name="Wielgoss S."/>
        </authorList>
    </citation>
    <scope>NUCLEOTIDE SEQUENCE [LARGE SCALE GENOMIC DNA]</scope>
    <source>
        <strain evidence="1 2">Cbm 6</strain>
    </source>
</reference>
<sequence>MIDYFPQFETPPEFTSSPHWIERLERCWNTKYREFYEEPSGKSLVQLVESCDSIVRGLWDKGWEEGHGRVVWMCLTMAYASRQLACQCDPADQRPDQAISIVKSWLQERRDGEVVQPDFSDVGLSGIRIRDS</sequence>
<dbReference type="EMBL" id="CP043494">
    <property type="protein sequence ID" value="WNG49861.1"/>
    <property type="molecule type" value="Genomic_DNA"/>
</dbReference>